<dbReference type="InterPro" id="IPR032710">
    <property type="entry name" value="NTF2-like_dom_sf"/>
</dbReference>
<gene>
    <name evidence="1" type="ORF">Van01_51570</name>
</gene>
<proteinExistence type="predicted"/>
<accession>A0ABQ4I213</accession>
<dbReference type="Gene3D" id="3.10.450.50">
    <property type="match status" value="1"/>
</dbReference>
<sequence length="138" mass="15080">MTTNAAVRGGDTRLTRVVDTYLSAWSEPDPVRRLEMIAGCWVDDGALVDPPLDGRGHAGISTLMATMQQHYPGHAFVRTTEVDLHHDTFRVGWELRGPGGEVALAGVDYGLVASDGRLCRISGFFSDLPAREQREATR</sequence>
<evidence type="ECO:0000313" key="1">
    <source>
        <dbReference type="EMBL" id="GIJ11943.1"/>
    </source>
</evidence>
<reference evidence="1 2" key="1">
    <citation type="submission" date="2021-01" db="EMBL/GenBank/DDBJ databases">
        <title>Whole genome shotgun sequence of Verrucosispora andamanensis NBRC 109075.</title>
        <authorList>
            <person name="Komaki H."/>
            <person name="Tamura T."/>
        </authorList>
    </citation>
    <scope>NUCLEOTIDE SEQUENCE [LARGE SCALE GENOMIC DNA]</scope>
    <source>
        <strain evidence="1 2">NBRC 109075</strain>
    </source>
</reference>
<evidence type="ECO:0000313" key="2">
    <source>
        <dbReference type="Proteomes" id="UP000647017"/>
    </source>
</evidence>
<protein>
    <recommendedName>
        <fullName evidence="3">Nuclear transport factor 2 family protein</fullName>
    </recommendedName>
</protein>
<name>A0ABQ4I213_9ACTN</name>
<organism evidence="1 2">
    <name type="scientific">Micromonospora andamanensis</name>
    <dbReference type="NCBI Taxonomy" id="1287068"/>
    <lineage>
        <taxon>Bacteria</taxon>
        <taxon>Bacillati</taxon>
        <taxon>Actinomycetota</taxon>
        <taxon>Actinomycetes</taxon>
        <taxon>Micromonosporales</taxon>
        <taxon>Micromonosporaceae</taxon>
        <taxon>Micromonospora</taxon>
    </lineage>
</organism>
<evidence type="ECO:0008006" key="3">
    <source>
        <dbReference type="Google" id="ProtNLM"/>
    </source>
</evidence>
<dbReference type="SUPFAM" id="SSF54427">
    <property type="entry name" value="NTF2-like"/>
    <property type="match status" value="1"/>
</dbReference>
<dbReference type="RefSeq" id="WP_204012789.1">
    <property type="nucleotide sequence ID" value="NZ_BOOZ01000040.1"/>
</dbReference>
<dbReference type="EMBL" id="BOOZ01000040">
    <property type="protein sequence ID" value="GIJ11943.1"/>
    <property type="molecule type" value="Genomic_DNA"/>
</dbReference>
<comment type="caution">
    <text evidence="1">The sequence shown here is derived from an EMBL/GenBank/DDBJ whole genome shotgun (WGS) entry which is preliminary data.</text>
</comment>
<dbReference type="Proteomes" id="UP000647017">
    <property type="component" value="Unassembled WGS sequence"/>
</dbReference>
<keyword evidence="2" id="KW-1185">Reference proteome</keyword>